<protein>
    <submittedName>
        <fullName evidence="2">Ovule protein</fullName>
    </submittedName>
</protein>
<dbReference type="WBParaSite" id="PS1159_v2.g9745.t1">
    <property type="protein sequence ID" value="PS1159_v2.g9745.t1"/>
    <property type="gene ID" value="PS1159_v2.g9745"/>
</dbReference>
<proteinExistence type="predicted"/>
<name>A0AC35GXK5_9BILA</name>
<evidence type="ECO:0000313" key="2">
    <source>
        <dbReference type="WBParaSite" id="PS1159_v2.g9745.t1"/>
    </source>
</evidence>
<reference evidence="2" key="1">
    <citation type="submission" date="2022-11" db="UniProtKB">
        <authorList>
            <consortium name="WormBaseParasite"/>
        </authorList>
    </citation>
    <scope>IDENTIFICATION</scope>
</reference>
<dbReference type="Proteomes" id="UP000887580">
    <property type="component" value="Unplaced"/>
</dbReference>
<accession>A0AC35GXK5</accession>
<sequence length="94" mass="10562">MQGVAFFSSTEFLQVEILFYYVNGTGNITSSYLFFGKESSDIQPFEHLFLTCHCSNTSEPYFFFPTSLKVNGRNASNGIALCVRLHSICIKQNG</sequence>
<organism evidence="1 2">
    <name type="scientific">Panagrolaimus sp. PS1159</name>
    <dbReference type="NCBI Taxonomy" id="55785"/>
    <lineage>
        <taxon>Eukaryota</taxon>
        <taxon>Metazoa</taxon>
        <taxon>Ecdysozoa</taxon>
        <taxon>Nematoda</taxon>
        <taxon>Chromadorea</taxon>
        <taxon>Rhabditida</taxon>
        <taxon>Tylenchina</taxon>
        <taxon>Panagrolaimomorpha</taxon>
        <taxon>Panagrolaimoidea</taxon>
        <taxon>Panagrolaimidae</taxon>
        <taxon>Panagrolaimus</taxon>
    </lineage>
</organism>
<evidence type="ECO:0000313" key="1">
    <source>
        <dbReference type="Proteomes" id="UP000887580"/>
    </source>
</evidence>